<name>A0ABN9QLU5_9DINO</name>
<accession>A0ABN9QLU5</accession>
<evidence type="ECO:0000313" key="3">
    <source>
        <dbReference type="Proteomes" id="UP001189429"/>
    </source>
</evidence>
<organism evidence="2 3">
    <name type="scientific">Prorocentrum cordatum</name>
    <dbReference type="NCBI Taxonomy" id="2364126"/>
    <lineage>
        <taxon>Eukaryota</taxon>
        <taxon>Sar</taxon>
        <taxon>Alveolata</taxon>
        <taxon>Dinophyceae</taxon>
        <taxon>Prorocentrales</taxon>
        <taxon>Prorocentraceae</taxon>
        <taxon>Prorocentrum</taxon>
    </lineage>
</organism>
<reference evidence="2" key="1">
    <citation type="submission" date="2023-10" db="EMBL/GenBank/DDBJ databases">
        <authorList>
            <person name="Chen Y."/>
            <person name="Shah S."/>
            <person name="Dougan E. K."/>
            <person name="Thang M."/>
            <person name="Chan C."/>
        </authorList>
    </citation>
    <scope>NUCLEOTIDE SEQUENCE [LARGE SCALE GENOMIC DNA]</scope>
</reference>
<proteinExistence type="predicted"/>
<feature type="region of interest" description="Disordered" evidence="1">
    <location>
        <begin position="179"/>
        <end position="198"/>
    </location>
</feature>
<dbReference type="EMBL" id="CAUYUJ010003327">
    <property type="protein sequence ID" value="CAK0804820.1"/>
    <property type="molecule type" value="Genomic_DNA"/>
</dbReference>
<keyword evidence="3" id="KW-1185">Reference proteome</keyword>
<protein>
    <submittedName>
        <fullName evidence="2">Uncharacterized protein</fullName>
    </submittedName>
</protein>
<evidence type="ECO:0000313" key="2">
    <source>
        <dbReference type="EMBL" id="CAK0804820.1"/>
    </source>
</evidence>
<feature type="non-terminal residue" evidence="2">
    <location>
        <position position="1"/>
    </location>
</feature>
<gene>
    <name evidence="2" type="ORF">PCOR1329_LOCUS11507</name>
</gene>
<evidence type="ECO:0000256" key="1">
    <source>
        <dbReference type="SAM" id="MobiDB-lite"/>
    </source>
</evidence>
<comment type="caution">
    <text evidence="2">The sequence shown here is derived from an EMBL/GenBank/DDBJ whole genome shotgun (WGS) entry which is preliminary data.</text>
</comment>
<sequence>GGDDRLHRDYRILVAARGSLESGLNMRLRHLLDDSRLWLLVPRDDVTNRTRAIAFFTLSSAGASTYYYREMPHTKYPFRAFLSLESPIMGQECDNDKPCLRCPWSARFLKESGTFDSVEARCRLLLLAHLMYFDNGRLEVGNANLRRRVKERVQTTKISLADLSALHIGESLRFKWGDAPSGEGGAANRRQGSGFQPAEWHGRAGGAWRSYVRAMGSNDFRSVARQYRALSEADRQKYIEDGQAATKRMRAGEAIGTSFGPTRAAMERANRSRVLASRVDSLLDSEQQESVDSVLQVAASTGETPRAVLSEARALQRSLNIQRRAKSRADQDVLDQYDKDTITAARELVKSCSDGACVAQWDYLAQSVDAMPITTDSDELDEEFPISPCWVAGVCLCDRAGKLLHRARNCIFRVMKSEFPTTETEKRGWLKHQRIIMKVTAKPRDIGDADAAELAMFWGLVPKYWHISFMLFSPYAPIFQEMDVVAGTDDEILANPSVDELAFKAAPPALGDGALERSD</sequence>
<dbReference type="Proteomes" id="UP001189429">
    <property type="component" value="Unassembled WGS sequence"/>
</dbReference>
<feature type="non-terminal residue" evidence="2">
    <location>
        <position position="519"/>
    </location>
</feature>